<dbReference type="GO" id="GO:0003676">
    <property type="term" value="F:nucleic acid binding"/>
    <property type="evidence" value="ECO:0007669"/>
    <property type="project" value="InterPro"/>
</dbReference>
<dbReference type="InterPro" id="IPR040256">
    <property type="entry name" value="At4g02000-like"/>
</dbReference>
<dbReference type="InterPro" id="IPR001878">
    <property type="entry name" value="Znf_CCHC"/>
</dbReference>
<dbReference type="AlphaFoldDB" id="A0AAE1MJN8"/>
<dbReference type="Pfam" id="PF14111">
    <property type="entry name" value="DUF4283"/>
    <property type="match status" value="1"/>
</dbReference>
<protein>
    <recommendedName>
        <fullName evidence="2">CCHC-type domain-containing protein</fullName>
    </recommendedName>
</protein>
<dbReference type="PANTHER" id="PTHR31286">
    <property type="entry name" value="GLYCINE-RICH CELL WALL STRUCTURAL PROTEIN 1.8-LIKE"/>
    <property type="match status" value="1"/>
</dbReference>
<dbReference type="GO" id="GO:0008270">
    <property type="term" value="F:zinc ion binding"/>
    <property type="evidence" value="ECO:0007669"/>
    <property type="project" value="UniProtKB-KW"/>
</dbReference>
<sequence length="667" mass="74022">MEEDSGKPGIGQRHVYLDLGRSPVNEGGFLVGKVLSGKNLHAPTIISMIRKGWQLTEELEVHELDRNQLIFLFRFHKHEDYARVLRGRPWSIQGFLLNLQLWDDLLVLKDVQFKYEPFWIQFHGLPLAVFEDHNARKLGDAVGKAVMYEKPKVDGKITRSFIRVRTLLCVDRPLTTGFWVPRGCKEPIWASVHYERLQKFCYKCGRIGHEHRTCKDTATFKEGEEYEFGNWLSTAGVKTYEDIVESYLEGWEEVDLKDPRQPVMMFRRKLSPASAVSRSPCLAVEGNLEHVDWDNSTVASTVTPTLAMQSTSSLFSDAQPKGAVLTVEGVMADDVGDRMEKDESCNWMKEGDGGDGKGVDRGRDKEIMLVCGPSAPLLFQKALDGFTQRNPTCIGPVEPVEVDMKQMGCIIDSSGLKMLLGSTLEEVHDQSSIPAQPLDSYATGPGPASLCLIPNAHLALADPNLTCPTSHGPGMYFQSGAPIISNSSIYAEVASECIKEARGGDSVVKGKGKIDQEPLHPYIVQYPSDEEDMAKTNNSLSVLSPISALTLSLEGIHLKRTREDDLMCSERKKGRKLAPVQVVHPDFTQYGAGRFQKERKKNCMSVKKYLRLRGALENSGMAGELPRPDEFGFPDSSLAVDKAHDMDHDSFQSDTAGGWMGPTTGAP</sequence>
<dbReference type="InterPro" id="IPR025558">
    <property type="entry name" value="DUF4283"/>
</dbReference>
<dbReference type="Pfam" id="PF14392">
    <property type="entry name" value="zf-CCHC_4"/>
    <property type="match status" value="1"/>
</dbReference>
<feature type="domain" description="CCHC-type" evidence="2">
    <location>
        <begin position="201"/>
        <end position="216"/>
    </location>
</feature>
<keyword evidence="4" id="KW-1185">Reference proteome</keyword>
<comment type="caution">
    <text evidence="3">The sequence shown here is derived from an EMBL/GenBank/DDBJ whole genome shotgun (WGS) entry which is preliminary data.</text>
</comment>
<evidence type="ECO:0000259" key="2">
    <source>
        <dbReference type="PROSITE" id="PS50158"/>
    </source>
</evidence>
<accession>A0AAE1MJN8</accession>
<proteinExistence type="predicted"/>
<keyword evidence="1" id="KW-0863">Zinc-finger</keyword>
<keyword evidence="1" id="KW-0862">Zinc</keyword>
<keyword evidence="1" id="KW-0479">Metal-binding</keyword>
<evidence type="ECO:0000256" key="1">
    <source>
        <dbReference type="PROSITE-ProRule" id="PRU00047"/>
    </source>
</evidence>
<reference evidence="3" key="1">
    <citation type="submission" date="2023-10" db="EMBL/GenBank/DDBJ databases">
        <title>Chromosome-level genome of the transformable northern wattle, Acacia crassicarpa.</title>
        <authorList>
            <person name="Massaro I."/>
            <person name="Sinha N.R."/>
            <person name="Poethig S."/>
            <person name="Leichty A.R."/>
        </authorList>
    </citation>
    <scope>NUCLEOTIDE SEQUENCE</scope>
    <source>
        <strain evidence="3">Acra3RX</strain>
        <tissue evidence="3">Leaf</tissue>
    </source>
</reference>
<evidence type="ECO:0000313" key="3">
    <source>
        <dbReference type="EMBL" id="KAK4267190.1"/>
    </source>
</evidence>
<name>A0AAE1MJN8_9FABA</name>
<dbReference type="InterPro" id="IPR025836">
    <property type="entry name" value="Zn_knuckle_CX2CX4HX4C"/>
</dbReference>
<organism evidence="3 4">
    <name type="scientific">Acacia crassicarpa</name>
    <name type="common">northern wattle</name>
    <dbReference type="NCBI Taxonomy" id="499986"/>
    <lineage>
        <taxon>Eukaryota</taxon>
        <taxon>Viridiplantae</taxon>
        <taxon>Streptophyta</taxon>
        <taxon>Embryophyta</taxon>
        <taxon>Tracheophyta</taxon>
        <taxon>Spermatophyta</taxon>
        <taxon>Magnoliopsida</taxon>
        <taxon>eudicotyledons</taxon>
        <taxon>Gunneridae</taxon>
        <taxon>Pentapetalae</taxon>
        <taxon>rosids</taxon>
        <taxon>fabids</taxon>
        <taxon>Fabales</taxon>
        <taxon>Fabaceae</taxon>
        <taxon>Caesalpinioideae</taxon>
        <taxon>mimosoid clade</taxon>
        <taxon>Acacieae</taxon>
        <taxon>Acacia</taxon>
    </lineage>
</organism>
<dbReference type="Proteomes" id="UP001293593">
    <property type="component" value="Unassembled WGS sequence"/>
</dbReference>
<gene>
    <name evidence="3" type="ORF">QN277_024005</name>
</gene>
<dbReference type="PANTHER" id="PTHR31286:SF178">
    <property type="entry name" value="DUF4283 DOMAIN-CONTAINING PROTEIN"/>
    <property type="match status" value="1"/>
</dbReference>
<dbReference type="EMBL" id="JAWXYG010000007">
    <property type="protein sequence ID" value="KAK4267190.1"/>
    <property type="molecule type" value="Genomic_DNA"/>
</dbReference>
<dbReference type="PROSITE" id="PS50158">
    <property type="entry name" value="ZF_CCHC"/>
    <property type="match status" value="1"/>
</dbReference>
<evidence type="ECO:0000313" key="4">
    <source>
        <dbReference type="Proteomes" id="UP001293593"/>
    </source>
</evidence>